<keyword evidence="1" id="KW-0732">Signal</keyword>
<proteinExistence type="predicted"/>
<reference evidence="2 3" key="1">
    <citation type="journal article" date="2021" name="J. Hered.">
        <title>A chromosome-level genome assembly of the parasitoid wasp, Cotesia glomerata (Hymenoptera: Braconidae).</title>
        <authorList>
            <person name="Pinto B.J."/>
            <person name="Weis J.J."/>
            <person name="Gamble T."/>
            <person name="Ode P.J."/>
            <person name="Paul R."/>
            <person name="Zaspel J.M."/>
        </authorList>
    </citation>
    <scope>NUCLEOTIDE SEQUENCE [LARGE SCALE GENOMIC DNA]</scope>
    <source>
        <strain evidence="2">CgM1</strain>
    </source>
</reference>
<sequence length="167" mass="18989">MALKYILSTFLFCFALALATEHSSTTENFHYECQKDSVKVSYDSMKENETIELSINDPDVIDLTVYEKIDLPGYVPSAEDPSIPRGGQPLPTVNNWEALKSQLEAIAKKLPPNDCIKSFGVGEKPEWEINFKHCFKNSLKKFPVQVSSRVLPSRVTHHRLHYVNCEN</sequence>
<evidence type="ECO:0000313" key="2">
    <source>
        <dbReference type="EMBL" id="KAH0549153.1"/>
    </source>
</evidence>
<dbReference type="Proteomes" id="UP000826195">
    <property type="component" value="Unassembled WGS sequence"/>
</dbReference>
<gene>
    <name evidence="2" type="ORF">KQX54_006588</name>
</gene>
<name>A0AAV7HVT5_COTGL</name>
<accession>A0AAV7HVT5</accession>
<feature type="chain" id="PRO_5043978362" evidence="1">
    <location>
        <begin position="20"/>
        <end position="167"/>
    </location>
</feature>
<dbReference type="AlphaFoldDB" id="A0AAV7HVT5"/>
<protein>
    <submittedName>
        <fullName evidence="2">Uncharacterized protein</fullName>
    </submittedName>
</protein>
<feature type="signal peptide" evidence="1">
    <location>
        <begin position="1"/>
        <end position="19"/>
    </location>
</feature>
<comment type="caution">
    <text evidence="2">The sequence shown here is derived from an EMBL/GenBank/DDBJ whole genome shotgun (WGS) entry which is preliminary data.</text>
</comment>
<dbReference type="EMBL" id="JAHXZJ010001864">
    <property type="protein sequence ID" value="KAH0549153.1"/>
    <property type="molecule type" value="Genomic_DNA"/>
</dbReference>
<evidence type="ECO:0000313" key="3">
    <source>
        <dbReference type="Proteomes" id="UP000826195"/>
    </source>
</evidence>
<evidence type="ECO:0000256" key="1">
    <source>
        <dbReference type="SAM" id="SignalP"/>
    </source>
</evidence>
<organism evidence="2 3">
    <name type="scientific">Cotesia glomerata</name>
    <name type="common">Lepidopteran parasitic wasp</name>
    <name type="synonym">Apanteles glomeratus</name>
    <dbReference type="NCBI Taxonomy" id="32391"/>
    <lineage>
        <taxon>Eukaryota</taxon>
        <taxon>Metazoa</taxon>
        <taxon>Ecdysozoa</taxon>
        <taxon>Arthropoda</taxon>
        <taxon>Hexapoda</taxon>
        <taxon>Insecta</taxon>
        <taxon>Pterygota</taxon>
        <taxon>Neoptera</taxon>
        <taxon>Endopterygota</taxon>
        <taxon>Hymenoptera</taxon>
        <taxon>Apocrita</taxon>
        <taxon>Ichneumonoidea</taxon>
        <taxon>Braconidae</taxon>
        <taxon>Microgastrinae</taxon>
        <taxon>Cotesia</taxon>
    </lineage>
</organism>
<keyword evidence="3" id="KW-1185">Reference proteome</keyword>